<dbReference type="GO" id="GO:0016787">
    <property type="term" value="F:hydrolase activity"/>
    <property type="evidence" value="ECO:0007669"/>
    <property type="project" value="UniProtKB-KW"/>
</dbReference>
<dbReference type="eggNOG" id="COG0427">
    <property type="taxonomic scope" value="Bacteria"/>
</dbReference>
<keyword evidence="6" id="KW-1185">Reference proteome</keyword>
<dbReference type="InterPro" id="IPR038460">
    <property type="entry name" value="AcetylCoA_hyd_C_sf"/>
</dbReference>
<reference evidence="5 6" key="1">
    <citation type="submission" date="2008-04" db="EMBL/GenBank/DDBJ databases">
        <title>Complete sequence of chromosome of Natranaerobius thermophilus JW/NM-WN-LF.</title>
        <authorList>
            <consortium name="US DOE Joint Genome Institute"/>
            <person name="Copeland A."/>
            <person name="Lucas S."/>
            <person name="Lapidus A."/>
            <person name="Glavina del Rio T."/>
            <person name="Dalin E."/>
            <person name="Tice H."/>
            <person name="Bruce D."/>
            <person name="Goodwin L."/>
            <person name="Pitluck S."/>
            <person name="Chertkov O."/>
            <person name="Brettin T."/>
            <person name="Detter J.C."/>
            <person name="Han C."/>
            <person name="Kuske C.R."/>
            <person name="Schmutz J."/>
            <person name="Larimer F."/>
            <person name="Land M."/>
            <person name="Hauser L."/>
            <person name="Kyrpides N."/>
            <person name="Lykidis A."/>
            <person name="Mesbah N.M."/>
            <person name="Wiegel J."/>
        </authorList>
    </citation>
    <scope>NUCLEOTIDE SEQUENCE [LARGE SCALE GENOMIC DNA]</scope>
    <source>
        <strain evidence="6">ATCC BAA-1301 / DSM 18059 / JW/NM-WN-LF</strain>
    </source>
</reference>
<dbReference type="Pfam" id="PF13336">
    <property type="entry name" value="AcetylCoA_hyd_C"/>
    <property type="match status" value="1"/>
</dbReference>
<dbReference type="Gene3D" id="3.40.1080.20">
    <property type="entry name" value="Acetyl-CoA hydrolase/transferase C-terminal domain"/>
    <property type="match status" value="1"/>
</dbReference>
<dbReference type="Pfam" id="PF02550">
    <property type="entry name" value="AcetylCoA_hydro"/>
    <property type="match status" value="1"/>
</dbReference>
<keyword evidence="2 5" id="KW-0808">Transferase</keyword>
<dbReference type="Proteomes" id="UP000001683">
    <property type="component" value="Chromosome"/>
</dbReference>
<name>B2A2S6_NATTJ</name>
<dbReference type="InterPro" id="IPR046433">
    <property type="entry name" value="ActCoA_hydro"/>
</dbReference>
<dbReference type="InParanoid" id="B2A2S6"/>
<dbReference type="PANTHER" id="PTHR21432">
    <property type="entry name" value="ACETYL-COA HYDROLASE-RELATED"/>
    <property type="match status" value="1"/>
</dbReference>
<dbReference type="OrthoDB" id="9801795at2"/>
<gene>
    <name evidence="5" type="ordered locus">Nther_2743</name>
</gene>
<evidence type="ECO:0000313" key="5">
    <source>
        <dbReference type="EMBL" id="ACB86294.1"/>
    </source>
</evidence>
<dbReference type="AlphaFoldDB" id="B2A2S6"/>
<evidence type="ECO:0000256" key="2">
    <source>
        <dbReference type="ARBA" id="ARBA00022679"/>
    </source>
</evidence>
<dbReference type="Gene3D" id="3.40.1080.10">
    <property type="entry name" value="Glutaconate Coenzyme A-transferase"/>
    <property type="match status" value="1"/>
</dbReference>
<evidence type="ECO:0000256" key="1">
    <source>
        <dbReference type="ARBA" id="ARBA00009632"/>
    </source>
</evidence>
<dbReference type="GO" id="GO:0006083">
    <property type="term" value="P:acetate metabolic process"/>
    <property type="evidence" value="ECO:0007669"/>
    <property type="project" value="InterPro"/>
</dbReference>
<dbReference type="InterPro" id="IPR037171">
    <property type="entry name" value="NagB/RpiA_transferase-like"/>
</dbReference>
<dbReference type="STRING" id="457570.Nther_2743"/>
<accession>B2A2S6</accession>
<dbReference type="SUPFAM" id="SSF100950">
    <property type="entry name" value="NagB/RpiA/CoA transferase-like"/>
    <property type="match status" value="2"/>
</dbReference>
<dbReference type="GO" id="GO:0008775">
    <property type="term" value="F:acetate CoA-transferase activity"/>
    <property type="evidence" value="ECO:0007669"/>
    <property type="project" value="InterPro"/>
</dbReference>
<dbReference type="RefSeq" id="WP_012449128.1">
    <property type="nucleotide sequence ID" value="NC_010718.1"/>
</dbReference>
<feature type="domain" description="Acetyl-CoA hydrolase/transferase N-terminal" evidence="3">
    <location>
        <begin position="4"/>
        <end position="182"/>
    </location>
</feature>
<reference evidence="5 6" key="2">
    <citation type="journal article" date="2011" name="J. Bacteriol.">
        <title>Complete genome sequence of the anaerobic, halophilic alkalithermophile Natranaerobius thermophilus JW/NM-WN-LF.</title>
        <authorList>
            <person name="Zhao B."/>
            <person name="Mesbah N.M."/>
            <person name="Dalin E."/>
            <person name="Goodwin L."/>
            <person name="Nolan M."/>
            <person name="Pitluck S."/>
            <person name="Chertkov O."/>
            <person name="Brettin T.S."/>
            <person name="Han J."/>
            <person name="Larimer F.W."/>
            <person name="Land M.L."/>
            <person name="Hauser L."/>
            <person name="Kyrpides N."/>
            <person name="Wiegel J."/>
        </authorList>
    </citation>
    <scope>NUCLEOTIDE SEQUENCE [LARGE SCALE GENOMIC DNA]</scope>
    <source>
        <strain evidence="6">ATCC BAA-1301 / DSM 18059 / JW/NM-WN-LF</strain>
    </source>
</reference>
<protein>
    <submittedName>
        <fullName evidence="5">Acetyl-CoA hydrolase/transferase</fullName>
    </submittedName>
</protein>
<dbReference type="InterPro" id="IPR026888">
    <property type="entry name" value="AcetylCoA_hyd_C"/>
</dbReference>
<feature type="domain" description="Acetyl-CoA hydrolase/transferase C-terminal" evidence="4">
    <location>
        <begin position="273"/>
        <end position="426"/>
    </location>
</feature>
<dbReference type="KEGG" id="nth:Nther_2743"/>
<sequence>MRLKEEYRKKLVSLDEGVSQIKSGDEVVTAMAASQPPGLMNQLGSRRDYVRDVRVITCLPLAEYSFYSQEGMEDSFFMESWFYGPHVRKAAKQGANVSYIPNHLHLSATRRFQYRKPDVFLGTATPMDKHGNFSLSLGITYEKEAIEQANIVILEINENLPRTYGDINVHISQVDYLVENNTSLFTLPEIEPTDKDHKIGGYIAELVEDESTLQLGIGGIPNAVAKALEDKRDLGIHTEMMTDGMVDLYEKGVITNRKKTLWKDKMLATFAYGSQKLYDFLDNNLGVEFQRGKVVNNPYIIGHNWKMVSINTALQVDLTGQVCSESLGHSIYSGTGGQCDTAVGSQKSEGGKSIIALYSSVKDDTISTIVPALNEGAGITLPRNDVDYVVTEYGVAALRGRSIKERVENLINIAHPNFREELKSEAKSKGII</sequence>
<dbReference type="PANTHER" id="PTHR21432:SF20">
    <property type="entry name" value="ACETYL-COA HYDROLASE"/>
    <property type="match status" value="1"/>
</dbReference>
<dbReference type="InterPro" id="IPR003702">
    <property type="entry name" value="ActCoA_hydro_N"/>
</dbReference>
<organism evidence="5 6">
    <name type="scientific">Natranaerobius thermophilus (strain ATCC BAA-1301 / DSM 18059 / JW/NM-WN-LF)</name>
    <dbReference type="NCBI Taxonomy" id="457570"/>
    <lineage>
        <taxon>Bacteria</taxon>
        <taxon>Bacillati</taxon>
        <taxon>Bacillota</taxon>
        <taxon>Clostridia</taxon>
        <taxon>Natranaerobiales</taxon>
        <taxon>Natranaerobiaceae</taxon>
        <taxon>Natranaerobius</taxon>
    </lineage>
</organism>
<keyword evidence="5" id="KW-0378">Hydrolase</keyword>
<evidence type="ECO:0000313" key="6">
    <source>
        <dbReference type="Proteomes" id="UP000001683"/>
    </source>
</evidence>
<dbReference type="EMBL" id="CP001034">
    <property type="protein sequence ID" value="ACB86294.1"/>
    <property type="molecule type" value="Genomic_DNA"/>
</dbReference>
<evidence type="ECO:0000259" key="4">
    <source>
        <dbReference type="Pfam" id="PF13336"/>
    </source>
</evidence>
<proteinExistence type="inferred from homology"/>
<evidence type="ECO:0000259" key="3">
    <source>
        <dbReference type="Pfam" id="PF02550"/>
    </source>
</evidence>
<dbReference type="Gene3D" id="3.30.750.70">
    <property type="entry name" value="4-hydroxybutyrate coenzyme like domains"/>
    <property type="match status" value="1"/>
</dbReference>
<dbReference type="HOGENOM" id="CLU_030703_1_0_9"/>
<comment type="similarity">
    <text evidence="1">Belongs to the acetyl-CoA hydrolase/transferase family.</text>
</comment>